<evidence type="ECO:0000259" key="4">
    <source>
        <dbReference type="PROSITE" id="PS50995"/>
    </source>
</evidence>
<dbReference type="EMBL" id="DVMQ01000011">
    <property type="protein sequence ID" value="HIU23922.1"/>
    <property type="molecule type" value="Genomic_DNA"/>
</dbReference>
<evidence type="ECO:0000256" key="1">
    <source>
        <dbReference type="ARBA" id="ARBA00023015"/>
    </source>
</evidence>
<sequence length="197" mass="21954">MSYEALPDGRSGIAAARHDAGWVASSLEWDRLDKAMDKLYHEVARGCGISDRAYWILSAIEESGGTAPLQELYTRWSYARQTVSSSVSSLVDRGLVELSYVEGSRKRKVASLTPAGRAFSERHIVPAMQAEERAFQTLSPQEQDELLRLLHRYSDAIRVELGCFTDAHDDENAEEECVEDDELTLDNSHDVTKEGGC</sequence>
<gene>
    <name evidence="5" type="ORF">IAD17_03250</name>
</gene>
<comment type="caution">
    <text evidence="5">The sequence shown here is derived from an EMBL/GenBank/DDBJ whole genome shotgun (WGS) entry which is preliminary data.</text>
</comment>
<dbReference type="InterPro" id="IPR036390">
    <property type="entry name" value="WH_DNA-bd_sf"/>
</dbReference>
<feature type="domain" description="HTH marR-type" evidence="4">
    <location>
        <begin position="1"/>
        <end position="155"/>
    </location>
</feature>
<dbReference type="GO" id="GO:0003700">
    <property type="term" value="F:DNA-binding transcription factor activity"/>
    <property type="evidence" value="ECO:0007669"/>
    <property type="project" value="InterPro"/>
</dbReference>
<reference evidence="5" key="2">
    <citation type="journal article" date="2021" name="PeerJ">
        <title>Extensive microbial diversity within the chicken gut microbiome revealed by metagenomics and culture.</title>
        <authorList>
            <person name="Gilroy R."/>
            <person name="Ravi A."/>
            <person name="Getino M."/>
            <person name="Pursley I."/>
            <person name="Horton D.L."/>
            <person name="Alikhan N.F."/>
            <person name="Baker D."/>
            <person name="Gharbi K."/>
            <person name="Hall N."/>
            <person name="Watson M."/>
            <person name="Adriaenssens E.M."/>
            <person name="Foster-Nyarko E."/>
            <person name="Jarju S."/>
            <person name="Secka A."/>
            <person name="Antonio M."/>
            <person name="Oren A."/>
            <person name="Chaudhuri R.R."/>
            <person name="La Ragione R."/>
            <person name="Hildebrand F."/>
            <person name="Pallen M.J."/>
        </authorList>
    </citation>
    <scope>NUCLEOTIDE SEQUENCE</scope>
    <source>
        <strain evidence="5">ChiHjej12B11-29160</strain>
    </source>
</reference>
<protein>
    <submittedName>
        <fullName evidence="5">MarR family transcriptional regulator</fullName>
    </submittedName>
</protein>
<keyword evidence="2" id="KW-0238">DNA-binding</keyword>
<evidence type="ECO:0000313" key="6">
    <source>
        <dbReference type="Proteomes" id="UP000824078"/>
    </source>
</evidence>
<dbReference type="SUPFAM" id="SSF46785">
    <property type="entry name" value="Winged helix' DNA-binding domain"/>
    <property type="match status" value="1"/>
</dbReference>
<evidence type="ECO:0000256" key="2">
    <source>
        <dbReference type="ARBA" id="ARBA00023125"/>
    </source>
</evidence>
<dbReference type="PANTHER" id="PTHR33164:SF57">
    <property type="entry name" value="MARR-FAMILY TRANSCRIPTIONAL REGULATOR"/>
    <property type="match status" value="1"/>
</dbReference>
<proteinExistence type="predicted"/>
<keyword evidence="3" id="KW-0804">Transcription</keyword>
<dbReference type="InterPro" id="IPR023187">
    <property type="entry name" value="Tscrpt_reg_MarR-type_CS"/>
</dbReference>
<dbReference type="InterPro" id="IPR000835">
    <property type="entry name" value="HTH_MarR-typ"/>
</dbReference>
<dbReference type="GO" id="GO:0006950">
    <property type="term" value="P:response to stress"/>
    <property type="evidence" value="ECO:0007669"/>
    <property type="project" value="TreeGrafter"/>
</dbReference>
<dbReference type="Gene3D" id="1.10.10.10">
    <property type="entry name" value="Winged helix-like DNA-binding domain superfamily/Winged helix DNA-binding domain"/>
    <property type="match status" value="1"/>
</dbReference>
<keyword evidence="1" id="KW-0805">Transcription regulation</keyword>
<dbReference type="GO" id="GO:0003677">
    <property type="term" value="F:DNA binding"/>
    <property type="evidence" value="ECO:0007669"/>
    <property type="project" value="UniProtKB-KW"/>
</dbReference>
<evidence type="ECO:0000256" key="3">
    <source>
        <dbReference type="ARBA" id="ARBA00023163"/>
    </source>
</evidence>
<dbReference type="InterPro" id="IPR039422">
    <property type="entry name" value="MarR/SlyA-like"/>
</dbReference>
<dbReference type="Proteomes" id="UP000824078">
    <property type="component" value="Unassembled WGS sequence"/>
</dbReference>
<dbReference type="PROSITE" id="PS01117">
    <property type="entry name" value="HTH_MARR_1"/>
    <property type="match status" value="1"/>
</dbReference>
<name>A0A9D1HXL3_9ACTN</name>
<dbReference type="AlphaFoldDB" id="A0A9D1HXL3"/>
<dbReference type="PROSITE" id="PS50995">
    <property type="entry name" value="HTH_MARR_2"/>
    <property type="match status" value="1"/>
</dbReference>
<dbReference type="InterPro" id="IPR036388">
    <property type="entry name" value="WH-like_DNA-bd_sf"/>
</dbReference>
<dbReference type="Pfam" id="PF12802">
    <property type="entry name" value="MarR_2"/>
    <property type="match status" value="1"/>
</dbReference>
<organism evidence="5 6">
    <name type="scientific">Candidatus Coprovicinus avistercoris</name>
    <dbReference type="NCBI Taxonomy" id="2840754"/>
    <lineage>
        <taxon>Bacteria</taxon>
        <taxon>Bacillati</taxon>
        <taxon>Actinomycetota</taxon>
        <taxon>Coriobacteriia</taxon>
        <taxon>Coriobacteriales</taxon>
        <taxon>Coriobacteriaceae</taxon>
        <taxon>Coriobacteriaceae incertae sedis</taxon>
        <taxon>Candidatus Coprovicinus</taxon>
    </lineage>
</organism>
<reference evidence="5" key="1">
    <citation type="submission" date="2020-10" db="EMBL/GenBank/DDBJ databases">
        <authorList>
            <person name="Gilroy R."/>
        </authorList>
    </citation>
    <scope>NUCLEOTIDE SEQUENCE</scope>
    <source>
        <strain evidence="5">ChiHjej12B11-29160</strain>
    </source>
</reference>
<dbReference type="SMART" id="SM00347">
    <property type="entry name" value="HTH_MARR"/>
    <property type="match status" value="1"/>
</dbReference>
<dbReference type="PANTHER" id="PTHR33164">
    <property type="entry name" value="TRANSCRIPTIONAL REGULATOR, MARR FAMILY"/>
    <property type="match status" value="1"/>
</dbReference>
<accession>A0A9D1HXL3</accession>
<evidence type="ECO:0000313" key="5">
    <source>
        <dbReference type="EMBL" id="HIU23922.1"/>
    </source>
</evidence>